<name>A0A016WM44_9BILA</name>
<evidence type="ECO:0000313" key="2">
    <source>
        <dbReference type="Proteomes" id="UP000024635"/>
    </source>
</evidence>
<protein>
    <submittedName>
        <fullName evidence="1">Uncharacterized protein</fullName>
    </submittedName>
</protein>
<reference evidence="2" key="1">
    <citation type="journal article" date="2015" name="Nat. Genet.">
        <title>The genome and transcriptome of the zoonotic hookworm Ancylostoma ceylanicum identify infection-specific gene families.</title>
        <authorList>
            <person name="Schwarz E.M."/>
            <person name="Hu Y."/>
            <person name="Antoshechkin I."/>
            <person name="Miller M.M."/>
            <person name="Sternberg P.W."/>
            <person name="Aroian R.V."/>
        </authorList>
    </citation>
    <scope>NUCLEOTIDE SEQUENCE</scope>
    <source>
        <strain evidence="2">HY135</strain>
    </source>
</reference>
<evidence type="ECO:0000313" key="1">
    <source>
        <dbReference type="EMBL" id="EYC40357.1"/>
    </source>
</evidence>
<keyword evidence="2" id="KW-1185">Reference proteome</keyword>
<comment type="caution">
    <text evidence="1">The sequence shown here is derived from an EMBL/GenBank/DDBJ whole genome shotgun (WGS) entry which is preliminary data.</text>
</comment>
<accession>A0A016WM44</accession>
<gene>
    <name evidence="1" type="primary">Acey_s0618.g712</name>
    <name evidence="1" type="ORF">Y032_0618g712</name>
</gene>
<sequence>MRPEGSTHEKFRVRDLDRFEYSRGRYTRWSWVFDVNRMSHYEIGDADSKYVDLRCLKAVCQLVTTPFI</sequence>
<organism evidence="1 2">
    <name type="scientific">Ancylostoma ceylanicum</name>
    <dbReference type="NCBI Taxonomy" id="53326"/>
    <lineage>
        <taxon>Eukaryota</taxon>
        <taxon>Metazoa</taxon>
        <taxon>Ecdysozoa</taxon>
        <taxon>Nematoda</taxon>
        <taxon>Chromadorea</taxon>
        <taxon>Rhabditida</taxon>
        <taxon>Rhabditina</taxon>
        <taxon>Rhabditomorpha</taxon>
        <taxon>Strongyloidea</taxon>
        <taxon>Ancylostomatidae</taxon>
        <taxon>Ancylostomatinae</taxon>
        <taxon>Ancylostoma</taxon>
    </lineage>
</organism>
<dbReference type="EMBL" id="JARK01000218">
    <property type="protein sequence ID" value="EYC40357.1"/>
    <property type="molecule type" value="Genomic_DNA"/>
</dbReference>
<proteinExistence type="predicted"/>
<dbReference type="Proteomes" id="UP000024635">
    <property type="component" value="Unassembled WGS sequence"/>
</dbReference>
<dbReference type="AlphaFoldDB" id="A0A016WM44"/>